<sequence>MAGALAKLKVPPSRADLGEDGDRPSVALLPEKRKGKKVDEPVGDGHLPAESGAKKRKRSELGKQKRNVLLHLERPVTPGSEDLEVSAIGEDEEGLLVLKRMKKNTWRVASWSSRLGLLVSKGKDFIEESVNIVLTEINERLTDECVFKDGELWSLNESFVHSQQDLDECKKALMQKEQEVGTMAAELADLVDGEGSVCPNVKDGIIKEFCESPAGSNWFLSFDHAYDIYYNKEVRCPRLPWDTSEEMEDIPAEPMIEASRMKEVDQSVLDGSDNVGLGRPEAQTVTARGSGGSMGKLGLGVSGGDQALDAVLPAGMDVVRP</sequence>
<name>A0ACC0AR52_CATRO</name>
<organism evidence="1 2">
    <name type="scientific">Catharanthus roseus</name>
    <name type="common">Madagascar periwinkle</name>
    <name type="synonym">Vinca rosea</name>
    <dbReference type="NCBI Taxonomy" id="4058"/>
    <lineage>
        <taxon>Eukaryota</taxon>
        <taxon>Viridiplantae</taxon>
        <taxon>Streptophyta</taxon>
        <taxon>Embryophyta</taxon>
        <taxon>Tracheophyta</taxon>
        <taxon>Spermatophyta</taxon>
        <taxon>Magnoliopsida</taxon>
        <taxon>eudicotyledons</taxon>
        <taxon>Gunneridae</taxon>
        <taxon>Pentapetalae</taxon>
        <taxon>asterids</taxon>
        <taxon>lamiids</taxon>
        <taxon>Gentianales</taxon>
        <taxon>Apocynaceae</taxon>
        <taxon>Rauvolfioideae</taxon>
        <taxon>Vinceae</taxon>
        <taxon>Catharanthinae</taxon>
        <taxon>Catharanthus</taxon>
    </lineage>
</organism>
<gene>
    <name evidence="1" type="ORF">M9H77_21785</name>
</gene>
<evidence type="ECO:0000313" key="1">
    <source>
        <dbReference type="EMBL" id="KAI5662462.1"/>
    </source>
</evidence>
<reference evidence="2" key="1">
    <citation type="journal article" date="2023" name="Nat. Plants">
        <title>Single-cell RNA sequencing provides a high-resolution roadmap for understanding the multicellular compartmentation of specialized metabolism.</title>
        <authorList>
            <person name="Sun S."/>
            <person name="Shen X."/>
            <person name="Li Y."/>
            <person name="Li Y."/>
            <person name="Wang S."/>
            <person name="Li R."/>
            <person name="Zhang H."/>
            <person name="Shen G."/>
            <person name="Guo B."/>
            <person name="Wei J."/>
            <person name="Xu J."/>
            <person name="St-Pierre B."/>
            <person name="Chen S."/>
            <person name="Sun C."/>
        </authorList>
    </citation>
    <scope>NUCLEOTIDE SEQUENCE [LARGE SCALE GENOMIC DNA]</scope>
</reference>
<proteinExistence type="predicted"/>
<keyword evidence="2" id="KW-1185">Reference proteome</keyword>
<protein>
    <submittedName>
        <fullName evidence="1">Uncharacterized protein</fullName>
    </submittedName>
</protein>
<comment type="caution">
    <text evidence="1">The sequence shown here is derived from an EMBL/GenBank/DDBJ whole genome shotgun (WGS) entry which is preliminary data.</text>
</comment>
<accession>A0ACC0AR52</accession>
<dbReference type="EMBL" id="CM044705">
    <property type="protein sequence ID" value="KAI5662462.1"/>
    <property type="molecule type" value="Genomic_DNA"/>
</dbReference>
<evidence type="ECO:0000313" key="2">
    <source>
        <dbReference type="Proteomes" id="UP001060085"/>
    </source>
</evidence>
<dbReference type="Proteomes" id="UP001060085">
    <property type="component" value="Linkage Group LG05"/>
</dbReference>